<dbReference type="GO" id="GO:0016020">
    <property type="term" value="C:membrane"/>
    <property type="evidence" value="ECO:0007669"/>
    <property type="project" value="UniProtKB-SubCell"/>
</dbReference>
<sequence>MSDFFFHVQHLNAHNLNYASVLRGIAVAILSMFLWNTFYSRRKIHPGSSLGQLPGPRMHWQTFLTGNVKKLHNLRGWKFHRYLAEEYGPAVQIQGPLGKKGLYTFDPLAMYQILIKDGFLFEPHRIGSGPILLGKGLLSTFGDHHRKQRKMLNPVFSIAHMRSMMPIFYNVVDQLKSALTHRVQSGPQEIDLLIWMARTALELIGQSGFGYSFDNMVEDVPKHKYSIVMKDFVPKLTRLGFARFYVLPLGIKLLSTKVRTFIMNITPWKTLHDVRDMVNYMHELSVEIYEEKKRALEEGEESVVRQIGQGKDLLSIMMRENMKADSQDKLEEEEIIAQMSTFTFAATDTTSSAMSRILHLLALHPSVQDKMRQEIVKAREELQGRKLSYDGIETLRLCQIILMFFRASEDAIVPLSRPVRGMDGKDVTEIFIPKDSTVYLSLVNANRSSQLWGPDAMEWKPERWLSPLPESIVDSKIPGIYSHLMTFSGGRRSCIGFKFSQLEMKVVIAMLVKNFKFSLPPDKDIYWQMSGIATPVVVGGDGHSKLPLIVELATSQ</sequence>
<evidence type="ECO:0000256" key="3">
    <source>
        <dbReference type="ARBA" id="ARBA00004721"/>
    </source>
</evidence>
<evidence type="ECO:0000256" key="6">
    <source>
        <dbReference type="ARBA" id="ARBA00022692"/>
    </source>
</evidence>
<evidence type="ECO:0000256" key="2">
    <source>
        <dbReference type="ARBA" id="ARBA00004370"/>
    </source>
</evidence>
<comment type="subcellular location">
    <subcellularLocation>
        <location evidence="2">Membrane</location>
    </subcellularLocation>
</comment>
<evidence type="ECO:0000256" key="1">
    <source>
        <dbReference type="ARBA" id="ARBA00001971"/>
    </source>
</evidence>
<keyword evidence="8 15" id="KW-1133">Transmembrane helix</keyword>
<dbReference type="InterPro" id="IPR017972">
    <property type="entry name" value="Cyt_P450_CS"/>
</dbReference>
<dbReference type="Pfam" id="PF00067">
    <property type="entry name" value="p450"/>
    <property type="match status" value="1"/>
</dbReference>
<comment type="cofactor">
    <cofactor evidence="1 13">
        <name>heme</name>
        <dbReference type="ChEBI" id="CHEBI:30413"/>
    </cofactor>
</comment>
<dbReference type="GO" id="GO:0020037">
    <property type="term" value="F:heme binding"/>
    <property type="evidence" value="ECO:0007669"/>
    <property type="project" value="InterPro"/>
</dbReference>
<dbReference type="SUPFAM" id="SSF48264">
    <property type="entry name" value="Cytochrome P450"/>
    <property type="match status" value="1"/>
</dbReference>
<evidence type="ECO:0000256" key="14">
    <source>
        <dbReference type="RuleBase" id="RU000461"/>
    </source>
</evidence>
<keyword evidence="11 14" id="KW-0503">Monooxygenase</keyword>
<evidence type="ECO:0000256" key="15">
    <source>
        <dbReference type="SAM" id="Phobius"/>
    </source>
</evidence>
<evidence type="ECO:0000313" key="17">
    <source>
        <dbReference type="Proteomes" id="UP000799118"/>
    </source>
</evidence>
<gene>
    <name evidence="16" type="ORF">BT96DRAFT_926371</name>
</gene>
<dbReference type="InterPro" id="IPR036396">
    <property type="entry name" value="Cyt_P450_sf"/>
</dbReference>
<keyword evidence="9 14" id="KW-0560">Oxidoreductase</keyword>
<dbReference type="Gene3D" id="1.10.630.10">
    <property type="entry name" value="Cytochrome P450"/>
    <property type="match status" value="1"/>
</dbReference>
<comment type="pathway">
    <text evidence="3">Secondary metabolite biosynthesis; terpenoid biosynthesis.</text>
</comment>
<dbReference type="InterPro" id="IPR050121">
    <property type="entry name" value="Cytochrome_P450_monoxygenase"/>
</dbReference>
<accession>A0A6A4GXC3</accession>
<evidence type="ECO:0000256" key="5">
    <source>
        <dbReference type="ARBA" id="ARBA00022617"/>
    </source>
</evidence>
<dbReference type="PANTHER" id="PTHR24305:SF166">
    <property type="entry name" value="CYTOCHROME P450 12A4, MITOCHONDRIAL-RELATED"/>
    <property type="match status" value="1"/>
</dbReference>
<dbReference type="OrthoDB" id="1470350at2759"/>
<dbReference type="Proteomes" id="UP000799118">
    <property type="component" value="Unassembled WGS sequence"/>
</dbReference>
<dbReference type="InterPro" id="IPR002401">
    <property type="entry name" value="Cyt_P450_E_grp-I"/>
</dbReference>
<dbReference type="PANTHER" id="PTHR24305">
    <property type="entry name" value="CYTOCHROME P450"/>
    <property type="match status" value="1"/>
</dbReference>
<organism evidence="16 17">
    <name type="scientific">Gymnopus androsaceus JB14</name>
    <dbReference type="NCBI Taxonomy" id="1447944"/>
    <lineage>
        <taxon>Eukaryota</taxon>
        <taxon>Fungi</taxon>
        <taxon>Dikarya</taxon>
        <taxon>Basidiomycota</taxon>
        <taxon>Agaricomycotina</taxon>
        <taxon>Agaricomycetes</taxon>
        <taxon>Agaricomycetidae</taxon>
        <taxon>Agaricales</taxon>
        <taxon>Marasmiineae</taxon>
        <taxon>Omphalotaceae</taxon>
        <taxon>Gymnopus</taxon>
    </lineage>
</organism>
<keyword evidence="7 13" id="KW-0479">Metal-binding</keyword>
<name>A0A6A4GXC3_9AGAR</name>
<comment type="similarity">
    <text evidence="4 14">Belongs to the cytochrome P450 family.</text>
</comment>
<evidence type="ECO:0000256" key="10">
    <source>
        <dbReference type="ARBA" id="ARBA00023004"/>
    </source>
</evidence>
<keyword evidence="10 13" id="KW-0408">Iron</keyword>
<dbReference type="PRINTS" id="PR00463">
    <property type="entry name" value="EP450I"/>
</dbReference>
<evidence type="ECO:0000256" key="12">
    <source>
        <dbReference type="ARBA" id="ARBA00023136"/>
    </source>
</evidence>
<keyword evidence="12 15" id="KW-0472">Membrane</keyword>
<evidence type="ECO:0000256" key="11">
    <source>
        <dbReference type="ARBA" id="ARBA00023033"/>
    </source>
</evidence>
<evidence type="ECO:0000256" key="8">
    <source>
        <dbReference type="ARBA" id="ARBA00022989"/>
    </source>
</evidence>
<dbReference type="AlphaFoldDB" id="A0A6A4GXC3"/>
<evidence type="ECO:0000256" key="7">
    <source>
        <dbReference type="ARBA" id="ARBA00022723"/>
    </source>
</evidence>
<dbReference type="PROSITE" id="PS00086">
    <property type="entry name" value="CYTOCHROME_P450"/>
    <property type="match status" value="1"/>
</dbReference>
<proteinExistence type="inferred from homology"/>
<keyword evidence="5 13" id="KW-0349">Heme</keyword>
<keyword evidence="17" id="KW-1185">Reference proteome</keyword>
<evidence type="ECO:0000256" key="9">
    <source>
        <dbReference type="ARBA" id="ARBA00023002"/>
    </source>
</evidence>
<keyword evidence="6 15" id="KW-0812">Transmembrane</keyword>
<feature type="binding site" description="axial binding residue" evidence="13">
    <location>
        <position position="494"/>
    </location>
    <ligand>
        <name>heme</name>
        <dbReference type="ChEBI" id="CHEBI:30413"/>
    </ligand>
    <ligandPart>
        <name>Fe</name>
        <dbReference type="ChEBI" id="CHEBI:18248"/>
    </ligandPart>
</feature>
<dbReference type="InterPro" id="IPR001128">
    <property type="entry name" value="Cyt_P450"/>
</dbReference>
<dbReference type="GO" id="GO:0005506">
    <property type="term" value="F:iron ion binding"/>
    <property type="evidence" value="ECO:0007669"/>
    <property type="project" value="InterPro"/>
</dbReference>
<reference evidence="16" key="1">
    <citation type="journal article" date="2019" name="Environ. Microbiol.">
        <title>Fungal ecological strategies reflected in gene transcription - a case study of two litter decomposers.</title>
        <authorList>
            <person name="Barbi F."/>
            <person name="Kohler A."/>
            <person name="Barry K."/>
            <person name="Baskaran P."/>
            <person name="Daum C."/>
            <person name="Fauchery L."/>
            <person name="Ihrmark K."/>
            <person name="Kuo A."/>
            <person name="LaButti K."/>
            <person name="Lipzen A."/>
            <person name="Morin E."/>
            <person name="Grigoriev I.V."/>
            <person name="Henrissat B."/>
            <person name="Lindahl B."/>
            <person name="Martin F."/>
        </authorList>
    </citation>
    <scope>NUCLEOTIDE SEQUENCE</scope>
    <source>
        <strain evidence="16">JB14</strain>
    </source>
</reference>
<dbReference type="PRINTS" id="PR00385">
    <property type="entry name" value="P450"/>
</dbReference>
<evidence type="ECO:0000256" key="4">
    <source>
        <dbReference type="ARBA" id="ARBA00010617"/>
    </source>
</evidence>
<protein>
    <submittedName>
        <fullName evidence="16">Cytochrome P450</fullName>
    </submittedName>
</protein>
<dbReference type="GO" id="GO:0004497">
    <property type="term" value="F:monooxygenase activity"/>
    <property type="evidence" value="ECO:0007669"/>
    <property type="project" value="UniProtKB-KW"/>
</dbReference>
<dbReference type="EMBL" id="ML769684">
    <property type="protein sequence ID" value="KAE9389744.1"/>
    <property type="molecule type" value="Genomic_DNA"/>
</dbReference>
<evidence type="ECO:0000313" key="16">
    <source>
        <dbReference type="EMBL" id="KAE9389744.1"/>
    </source>
</evidence>
<feature type="transmembrane region" description="Helical" evidence="15">
    <location>
        <begin position="20"/>
        <end position="39"/>
    </location>
</feature>
<evidence type="ECO:0000256" key="13">
    <source>
        <dbReference type="PIRSR" id="PIRSR602401-1"/>
    </source>
</evidence>
<dbReference type="GO" id="GO:0016705">
    <property type="term" value="F:oxidoreductase activity, acting on paired donors, with incorporation or reduction of molecular oxygen"/>
    <property type="evidence" value="ECO:0007669"/>
    <property type="project" value="InterPro"/>
</dbReference>